<sequence length="125" mass="14063">MSNKRYVAPPGTFQKIEHPPKGIAFTLDFELFYACNTATFIAGKLNAKHGQWNYARSFKLVIGKLDFKKKTGAKTGSLDESTHHYLNRGSVIDQALLRNVPSIYNIKQKIHVSVCLSVTRIPAKR</sequence>
<dbReference type="Proteomes" id="UP000499080">
    <property type="component" value="Unassembled WGS sequence"/>
</dbReference>
<protein>
    <submittedName>
        <fullName evidence="1">Uncharacterized protein</fullName>
    </submittedName>
</protein>
<keyword evidence="2" id="KW-1185">Reference proteome</keyword>
<dbReference type="AlphaFoldDB" id="A0A4Y2UVM8"/>
<dbReference type="OrthoDB" id="7487383at2759"/>
<comment type="caution">
    <text evidence="1">The sequence shown here is derived from an EMBL/GenBank/DDBJ whole genome shotgun (WGS) entry which is preliminary data.</text>
</comment>
<evidence type="ECO:0000313" key="2">
    <source>
        <dbReference type="Proteomes" id="UP000499080"/>
    </source>
</evidence>
<accession>A0A4Y2UVM8</accession>
<reference evidence="1 2" key="1">
    <citation type="journal article" date="2019" name="Sci. Rep.">
        <title>Orb-weaving spider Araneus ventricosus genome elucidates the spidroin gene catalogue.</title>
        <authorList>
            <person name="Kono N."/>
            <person name="Nakamura H."/>
            <person name="Ohtoshi R."/>
            <person name="Moran D.A.P."/>
            <person name="Shinohara A."/>
            <person name="Yoshida Y."/>
            <person name="Fujiwara M."/>
            <person name="Mori M."/>
            <person name="Tomita M."/>
            <person name="Arakawa K."/>
        </authorList>
    </citation>
    <scope>NUCLEOTIDE SEQUENCE [LARGE SCALE GENOMIC DNA]</scope>
</reference>
<evidence type="ECO:0000313" key="1">
    <source>
        <dbReference type="EMBL" id="GBO16883.1"/>
    </source>
</evidence>
<gene>
    <name evidence="1" type="ORF">AVEN_63130_1</name>
</gene>
<organism evidence="1 2">
    <name type="scientific">Araneus ventricosus</name>
    <name type="common">Orbweaver spider</name>
    <name type="synonym">Epeira ventricosa</name>
    <dbReference type="NCBI Taxonomy" id="182803"/>
    <lineage>
        <taxon>Eukaryota</taxon>
        <taxon>Metazoa</taxon>
        <taxon>Ecdysozoa</taxon>
        <taxon>Arthropoda</taxon>
        <taxon>Chelicerata</taxon>
        <taxon>Arachnida</taxon>
        <taxon>Araneae</taxon>
        <taxon>Araneomorphae</taxon>
        <taxon>Entelegynae</taxon>
        <taxon>Araneoidea</taxon>
        <taxon>Araneidae</taxon>
        <taxon>Araneus</taxon>
    </lineage>
</organism>
<name>A0A4Y2UVM8_ARAVE</name>
<proteinExistence type="predicted"/>
<dbReference type="EMBL" id="BGPR01040704">
    <property type="protein sequence ID" value="GBO16883.1"/>
    <property type="molecule type" value="Genomic_DNA"/>
</dbReference>